<keyword evidence="2 4" id="KW-0863">Zinc-finger</keyword>
<feature type="region of interest" description="Disordered" evidence="5">
    <location>
        <begin position="173"/>
        <end position="248"/>
    </location>
</feature>
<evidence type="ECO:0000256" key="2">
    <source>
        <dbReference type="ARBA" id="ARBA00022771"/>
    </source>
</evidence>
<dbReference type="PROSITE" id="PS51044">
    <property type="entry name" value="ZF_SP_RING"/>
    <property type="match status" value="1"/>
</dbReference>
<dbReference type="GO" id="GO:0008270">
    <property type="term" value="F:zinc ion binding"/>
    <property type="evidence" value="ECO:0007669"/>
    <property type="project" value="UniProtKB-KW"/>
</dbReference>
<gene>
    <name evidence="7" type="ORF">PBIL07802_LOCUS27091</name>
</gene>
<dbReference type="EMBL" id="HBIB01041445">
    <property type="protein sequence ID" value="CAE0264766.1"/>
    <property type="molecule type" value="Transcribed_RNA"/>
</dbReference>
<dbReference type="PANTHER" id="PTHR10782:SF4">
    <property type="entry name" value="TONALLI, ISOFORM E"/>
    <property type="match status" value="1"/>
</dbReference>
<dbReference type="Gene3D" id="3.30.40.10">
    <property type="entry name" value="Zinc/RING finger domain, C3HC4 (zinc finger)"/>
    <property type="match status" value="1"/>
</dbReference>
<feature type="compositionally biased region" description="Acidic residues" evidence="5">
    <location>
        <begin position="218"/>
        <end position="237"/>
    </location>
</feature>
<dbReference type="InterPro" id="IPR004181">
    <property type="entry name" value="Znf_MIZ"/>
</dbReference>
<dbReference type="CDD" id="cd16650">
    <property type="entry name" value="SP-RING_PIAS-like"/>
    <property type="match status" value="1"/>
</dbReference>
<organism evidence="7">
    <name type="scientific">Palpitomonas bilix</name>
    <dbReference type="NCBI Taxonomy" id="652834"/>
    <lineage>
        <taxon>Eukaryota</taxon>
        <taxon>Eukaryota incertae sedis</taxon>
    </lineage>
</organism>
<dbReference type="AlphaFoldDB" id="A0A7S3GFS8"/>
<dbReference type="InterPro" id="IPR013083">
    <property type="entry name" value="Znf_RING/FYVE/PHD"/>
</dbReference>
<dbReference type="GO" id="GO:0000785">
    <property type="term" value="C:chromatin"/>
    <property type="evidence" value="ECO:0007669"/>
    <property type="project" value="TreeGrafter"/>
</dbReference>
<dbReference type="GO" id="GO:0061665">
    <property type="term" value="F:SUMO ligase activity"/>
    <property type="evidence" value="ECO:0007669"/>
    <property type="project" value="TreeGrafter"/>
</dbReference>
<keyword evidence="1" id="KW-0479">Metal-binding</keyword>
<evidence type="ECO:0000256" key="3">
    <source>
        <dbReference type="ARBA" id="ARBA00022833"/>
    </source>
</evidence>
<dbReference type="Pfam" id="PF02891">
    <property type="entry name" value="zf-MIZ"/>
    <property type="match status" value="1"/>
</dbReference>
<evidence type="ECO:0000256" key="4">
    <source>
        <dbReference type="PROSITE-ProRule" id="PRU00452"/>
    </source>
</evidence>
<protein>
    <recommendedName>
        <fullName evidence="6">SP-RING-type domain-containing protein</fullName>
    </recommendedName>
</protein>
<feature type="compositionally biased region" description="Basic and acidic residues" evidence="5">
    <location>
        <begin position="238"/>
        <end position="248"/>
    </location>
</feature>
<evidence type="ECO:0000256" key="5">
    <source>
        <dbReference type="SAM" id="MobiDB-lite"/>
    </source>
</evidence>
<dbReference type="PANTHER" id="PTHR10782">
    <property type="entry name" value="ZINC FINGER MIZ DOMAIN-CONTAINING PROTEIN"/>
    <property type="match status" value="1"/>
</dbReference>
<proteinExistence type="predicted"/>
<evidence type="ECO:0000313" key="7">
    <source>
        <dbReference type="EMBL" id="CAE0264766.1"/>
    </source>
</evidence>
<keyword evidence="3" id="KW-0862">Zinc</keyword>
<reference evidence="7" key="1">
    <citation type="submission" date="2021-01" db="EMBL/GenBank/DDBJ databases">
        <authorList>
            <person name="Corre E."/>
            <person name="Pelletier E."/>
            <person name="Niang G."/>
            <person name="Scheremetjew M."/>
            <person name="Finn R."/>
            <person name="Kale V."/>
            <person name="Holt S."/>
            <person name="Cochrane G."/>
            <person name="Meng A."/>
            <person name="Brown T."/>
            <person name="Cohen L."/>
        </authorList>
    </citation>
    <scope>NUCLEOTIDE SEQUENCE</scope>
    <source>
        <strain evidence="7">NIES-2562</strain>
    </source>
</reference>
<evidence type="ECO:0000259" key="6">
    <source>
        <dbReference type="PROSITE" id="PS51044"/>
    </source>
</evidence>
<sequence length="302" mass="33688">MGVEKKKGGERRWRGEEGEGVSFLFLNIFRFPAFLSQQLDKPQALRQLQTFIGEQDAEVEAHKVTVELNCPISRSRMEIPVRGADCKHMQCFDARWFVTVFEGSRSQRKCTVCQTPIPTLRDLVIDGLQVQMLRDVQADESALSVHLARDGSWVVADRERGIEGSEQMGDALGEIAGEVGPGTPLPKRRREGEREGKEEGDERTKKSKSGRPRSPEVEIIDVDAEERVGEEEEEEEEAVMRDDYGHPLTEEVEECDGGSFFDLGGGAIGLADGGIDDESGTSIFDPWLGTFLPKEKRDDESD</sequence>
<accession>A0A7S3GFS8</accession>
<evidence type="ECO:0000256" key="1">
    <source>
        <dbReference type="ARBA" id="ARBA00022723"/>
    </source>
</evidence>
<feature type="domain" description="SP-RING-type" evidence="6">
    <location>
        <begin position="55"/>
        <end position="142"/>
    </location>
</feature>
<feature type="compositionally biased region" description="Basic and acidic residues" evidence="5">
    <location>
        <begin position="190"/>
        <end position="204"/>
    </location>
</feature>
<dbReference type="GO" id="GO:0016925">
    <property type="term" value="P:protein sumoylation"/>
    <property type="evidence" value="ECO:0007669"/>
    <property type="project" value="TreeGrafter"/>
</dbReference>
<name>A0A7S3GFS8_9EUKA</name>